<reference evidence="1 2" key="1">
    <citation type="submission" date="2018-06" db="EMBL/GenBank/DDBJ databases">
        <title>Echinicola strongylocentroti sp. nov., isolated from a sea urchin Strongylocentrotus intermedius.</title>
        <authorList>
            <person name="Bae S.S."/>
        </authorList>
    </citation>
    <scope>NUCLEOTIDE SEQUENCE [LARGE SCALE GENOMIC DNA]</scope>
    <source>
        <strain evidence="1 2">MEBiC08714</strain>
    </source>
</reference>
<accession>A0A2Z4IM63</accession>
<protein>
    <submittedName>
        <fullName evidence="1">Uncharacterized protein</fullName>
    </submittedName>
</protein>
<gene>
    <name evidence="1" type="ORF">DN752_18890</name>
</gene>
<dbReference type="KEGG" id="est:DN752_18890"/>
<proteinExistence type="predicted"/>
<dbReference type="AlphaFoldDB" id="A0A2Z4IM63"/>
<organism evidence="1 2">
    <name type="scientific">Echinicola strongylocentroti</name>
    <dbReference type="NCBI Taxonomy" id="1795355"/>
    <lineage>
        <taxon>Bacteria</taxon>
        <taxon>Pseudomonadati</taxon>
        <taxon>Bacteroidota</taxon>
        <taxon>Cytophagia</taxon>
        <taxon>Cytophagales</taxon>
        <taxon>Cyclobacteriaceae</taxon>
        <taxon>Echinicola</taxon>
    </lineage>
</organism>
<name>A0A2Z4IM63_9BACT</name>
<dbReference type="EMBL" id="CP030041">
    <property type="protein sequence ID" value="AWW32035.1"/>
    <property type="molecule type" value="Genomic_DNA"/>
</dbReference>
<evidence type="ECO:0000313" key="1">
    <source>
        <dbReference type="EMBL" id="AWW32035.1"/>
    </source>
</evidence>
<sequence length="67" mass="7996">MHIPGLTYSLILVGQPTYLWPATNQNIRNRELLTRSRRIKSIQSKFTIAKKSKVELYFFCRLERKIE</sequence>
<dbReference type="Proteomes" id="UP000248688">
    <property type="component" value="Chromosome"/>
</dbReference>
<evidence type="ECO:0000313" key="2">
    <source>
        <dbReference type="Proteomes" id="UP000248688"/>
    </source>
</evidence>
<keyword evidence="2" id="KW-1185">Reference proteome</keyword>